<evidence type="ECO:0000313" key="3">
    <source>
        <dbReference type="Proteomes" id="UP000194236"/>
    </source>
</evidence>
<dbReference type="Proteomes" id="UP000194236">
    <property type="component" value="Unassembled WGS sequence"/>
</dbReference>
<gene>
    <name evidence="2" type="ORF">BLA29_014461</name>
</gene>
<reference evidence="2 3" key="1">
    <citation type="submission" date="2017-03" db="EMBL/GenBank/DDBJ databases">
        <title>Genome Survey of Euroglyphus maynei.</title>
        <authorList>
            <person name="Arlian L.G."/>
            <person name="Morgan M.S."/>
            <person name="Rider S.D."/>
        </authorList>
    </citation>
    <scope>NUCLEOTIDE SEQUENCE [LARGE SCALE GENOMIC DNA]</scope>
    <source>
        <strain evidence="2">Arlian Lab</strain>
        <tissue evidence="2">Whole body</tissue>
    </source>
</reference>
<evidence type="ECO:0000313" key="2">
    <source>
        <dbReference type="EMBL" id="OTF70563.1"/>
    </source>
</evidence>
<dbReference type="AlphaFoldDB" id="A0A1Y3ASD3"/>
<keyword evidence="1" id="KW-0812">Transmembrane</keyword>
<comment type="caution">
    <text evidence="2">The sequence shown here is derived from an EMBL/GenBank/DDBJ whole genome shotgun (WGS) entry which is preliminary data.</text>
</comment>
<proteinExistence type="predicted"/>
<evidence type="ECO:0000256" key="1">
    <source>
        <dbReference type="SAM" id="Phobius"/>
    </source>
</evidence>
<accession>A0A1Y3ASD3</accession>
<keyword evidence="3" id="KW-1185">Reference proteome</keyword>
<name>A0A1Y3ASD3_EURMA</name>
<keyword evidence="1" id="KW-0472">Membrane</keyword>
<protein>
    <submittedName>
        <fullName evidence="2">Uncharacterized protein</fullName>
    </submittedName>
</protein>
<keyword evidence="1" id="KW-1133">Transmembrane helix</keyword>
<organism evidence="2 3">
    <name type="scientific">Euroglyphus maynei</name>
    <name type="common">Mayne's house dust mite</name>
    <dbReference type="NCBI Taxonomy" id="6958"/>
    <lineage>
        <taxon>Eukaryota</taxon>
        <taxon>Metazoa</taxon>
        <taxon>Ecdysozoa</taxon>
        <taxon>Arthropoda</taxon>
        <taxon>Chelicerata</taxon>
        <taxon>Arachnida</taxon>
        <taxon>Acari</taxon>
        <taxon>Acariformes</taxon>
        <taxon>Sarcoptiformes</taxon>
        <taxon>Astigmata</taxon>
        <taxon>Psoroptidia</taxon>
        <taxon>Analgoidea</taxon>
        <taxon>Pyroglyphidae</taxon>
        <taxon>Pyroglyphinae</taxon>
        <taxon>Euroglyphus</taxon>
    </lineage>
</organism>
<dbReference type="EMBL" id="MUJZ01065155">
    <property type="protein sequence ID" value="OTF70563.1"/>
    <property type="molecule type" value="Genomic_DNA"/>
</dbReference>
<sequence length="41" mass="4676">MIGTKLTLVLIHRVLHCLSIVINMIILNSLIGFRNWTLMAI</sequence>
<feature type="transmembrane region" description="Helical" evidence="1">
    <location>
        <begin position="6"/>
        <end position="31"/>
    </location>
</feature>